<keyword evidence="8" id="KW-1185">Reference proteome</keyword>
<gene>
    <name evidence="7" type="ORF">IPOD504_LOCUS17716</name>
</gene>
<dbReference type="Proteomes" id="UP000837857">
    <property type="component" value="Unassembled WGS sequence"/>
</dbReference>
<evidence type="ECO:0000256" key="4">
    <source>
        <dbReference type="ARBA" id="ARBA00022989"/>
    </source>
</evidence>
<name>A0ABN8J921_9NEOP</name>
<evidence type="ECO:0000259" key="6">
    <source>
        <dbReference type="PROSITE" id="PS50104"/>
    </source>
</evidence>
<keyword evidence="5" id="KW-0472">Membrane</keyword>
<comment type="subcellular location">
    <subcellularLocation>
        <location evidence="1">Membrane</location>
    </subcellularLocation>
</comment>
<keyword evidence="4" id="KW-1133">Transmembrane helix</keyword>
<comment type="caution">
    <text evidence="7">The sequence shown here is derived from an EMBL/GenBank/DDBJ whole genome shotgun (WGS) entry which is preliminary data.</text>
</comment>
<dbReference type="PANTHER" id="PTHR24365:SF541">
    <property type="entry name" value="PROTEIN TOLL-RELATED"/>
    <property type="match status" value="1"/>
</dbReference>
<dbReference type="PANTHER" id="PTHR24365">
    <property type="entry name" value="TOLL-LIKE RECEPTOR"/>
    <property type="match status" value="1"/>
</dbReference>
<keyword evidence="2" id="KW-0812">Transmembrane</keyword>
<evidence type="ECO:0000256" key="3">
    <source>
        <dbReference type="ARBA" id="ARBA00022729"/>
    </source>
</evidence>
<feature type="domain" description="TIR" evidence="6">
    <location>
        <begin position="28"/>
        <end position="163"/>
    </location>
</feature>
<organism evidence="7 8">
    <name type="scientific">Iphiclides podalirius</name>
    <name type="common">scarce swallowtail</name>
    <dbReference type="NCBI Taxonomy" id="110791"/>
    <lineage>
        <taxon>Eukaryota</taxon>
        <taxon>Metazoa</taxon>
        <taxon>Ecdysozoa</taxon>
        <taxon>Arthropoda</taxon>
        <taxon>Hexapoda</taxon>
        <taxon>Insecta</taxon>
        <taxon>Pterygota</taxon>
        <taxon>Neoptera</taxon>
        <taxon>Endopterygota</taxon>
        <taxon>Lepidoptera</taxon>
        <taxon>Glossata</taxon>
        <taxon>Ditrysia</taxon>
        <taxon>Papilionoidea</taxon>
        <taxon>Papilionidae</taxon>
        <taxon>Papilioninae</taxon>
        <taxon>Iphiclides</taxon>
    </lineage>
</organism>
<evidence type="ECO:0000313" key="7">
    <source>
        <dbReference type="EMBL" id="CAH2079499.1"/>
    </source>
</evidence>
<dbReference type="Gene3D" id="3.40.50.10140">
    <property type="entry name" value="Toll/interleukin-1 receptor homology (TIR) domain"/>
    <property type="match status" value="1"/>
</dbReference>
<reference evidence="7" key="1">
    <citation type="submission" date="2022-03" db="EMBL/GenBank/DDBJ databases">
        <authorList>
            <person name="Martin H S."/>
        </authorList>
    </citation>
    <scope>NUCLEOTIDE SEQUENCE [LARGE SCALE GENOMIC DNA]</scope>
</reference>
<dbReference type="PRINTS" id="PR01537">
    <property type="entry name" value="INTRLKN1R1F"/>
</dbReference>
<feature type="non-terminal residue" evidence="7">
    <location>
        <position position="1"/>
    </location>
</feature>
<evidence type="ECO:0000313" key="8">
    <source>
        <dbReference type="Proteomes" id="UP000837857"/>
    </source>
</evidence>
<evidence type="ECO:0000256" key="2">
    <source>
        <dbReference type="ARBA" id="ARBA00022692"/>
    </source>
</evidence>
<dbReference type="PROSITE" id="PS50104">
    <property type="entry name" value="TIR"/>
    <property type="match status" value="1"/>
</dbReference>
<dbReference type="SMART" id="SM00255">
    <property type="entry name" value="TIR"/>
    <property type="match status" value="1"/>
</dbReference>
<keyword evidence="3" id="KW-0732">Signal</keyword>
<dbReference type="InterPro" id="IPR000157">
    <property type="entry name" value="TIR_dom"/>
</dbReference>
<feature type="non-terminal residue" evidence="7">
    <location>
        <position position="236"/>
    </location>
</feature>
<evidence type="ECO:0000256" key="5">
    <source>
        <dbReference type="ARBA" id="ARBA00023136"/>
    </source>
</evidence>
<dbReference type="InterPro" id="IPR035897">
    <property type="entry name" value="Toll_tir_struct_dom_sf"/>
</dbReference>
<evidence type="ECO:0000256" key="1">
    <source>
        <dbReference type="ARBA" id="ARBA00004370"/>
    </source>
</evidence>
<sequence length="236" mass="27277">MLVRRYSAKCFTIAHWFGCCPPEAYEEREYDAFVSYSHQDSELAEKILIRLEAPPHSLRLCYHHRDWVAGDWIPAQIARSVEQSRWTIILLSKHFMESVWGLFEFRQAYLRALTGDKVRILIVLVEDVMSDPRMNDELRTYLATNTYLHIDDPQFWDKLPYAVRRRRAFLEALRRPRPTPAITPAPPADKLLGSALEDKIALDGNVLNGAFISPSVVDLFTNTITKKEHNIDAHVA</sequence>
<protein>
    <recommendedName>
        <fullName evidence="6">TIR domain-containing protein</fullName>
    </recommendedName>
</protein>
<dbReference type="SUPFAM" id="SSF52200">
    <property type="entry name" value="Toll/Interleukin receptor TIR domain"/>
    <property type="match status" value="1"/>
</dbReference>
<proteinExistence type="predicted"/>
<dbReference type="EMBL" id="CAKOGK010000069">
    <property type="protein sequence ID" value="CAH2079499.1"/>
    <property type="molecule type" value="Genomic_DNA"/>
</dbReference>
<dbReference type="Pfam" id="PF13676">
    <property type="entry name" value="TIR_2"/>
    <property type="match status" value="1"/>
</dbReference>
<accession>A0ABN8J921</accession>